<accession>A0A7J8HT53</accession>
<evidence type="ECO:0000313" key="1">
    <source>
        <dbReference type="EMBL" id="KAF6474902.1"/>
    </source>
</evidence>
<keyword evidence="2" id="KW-1185">Reference proteome</keyword>
<gene>
    <name evidence="1" type="ORF">HJG63_011029</name>
</gene>
<dbReference type="AlphaFoldDB" id="A0A7J8HT53"/>
<evidence type="ECO:0000313" key="2">
    <source>
        <dbReference type="Proteomes" id="UP000593571"/>
    </source>
</evidence>
<dbReference type="EMBL" id="JACASE010000004">
    <property type="protein sequence ID" value="KAF6474902.1"/>
    <property type="molecule type" value="Genomic_DNA"/>
</dbReference>
<reference evidence="1 2" key="1">
    <citation type="journal article" date="2020" name="Nature">
        <title>Six reference-quality genomes reveal evolution of bat adaptations.</title>
        <authorList>
            <person name="Jebb D."/>
            <person name="Huang Z."/>
            <person name="Pippel M."/>
            <person name="Hughes G.M."/>
            <person name="Lavrichenko K."/>
            <person name="Devanna P."/>
            <person name="Winkler S."/>
            <person name="Jermiin L.S."/>
            <person name="Skirmuntt E.C."/>
            <person name="Katzourakis A."/>
            <person name="Burkitt-Gray L."/>
            <person name="Ray D.A."/>
            <person name="Sullivan K.A.M."/>
            <person name="Roscito J.G."/>
            <person name="Kirilenko B.M."/>
            <person name="Davalos L.M."/>
            <person name="Corthals A.P."/>
            <person name="Power M.L."/>
            <person name="Jones G."/>
            <person name="Ransome R.D."/>
            <person name="Dechmann D.K.N."/>
            <person name="Locatelli A.G."/>
            <person name="Puechmaille S.J."/>
            <person name="Fedrigo O."/>
            <person name="Jarvis E.D."/>
            <person name="Hiller M."/>
            <person name="Vernes S.C."/>
            <person name="Myers E.W."/>
            <person name="Teeling E.C."/>
        </authorList>
    </citation>
    <scope>NUCLEOTIDE SEQUENCE [LARGE SCALE GENOMIC DNA]</scope>
    <source>
        <strain evidence="1">MRouAeg1</strain>
        <tissue evidence="1">Muscle</tissue>
    </source>
</reference>
<name>A0A7J8HT53_ROUAE</name>
<organism evidence="1 2">
    <name type="scientific">Rousettus aegyptiacus</name>
    <name type="common">Egyptian fruit bat</name>
    <name type="synonym">Pteropus aegyptiacus</name>
    <dbReference type="NCBI Taxonomy" id="9407"/>
    <lineage>
        <taxon>Eukaryota</taxon>
        <taxon>Metazoa</taxon>
        <taxon>Chordata</taxon>
        <taxon>Craniata</taxon>
        <taxon>Vertebrata</taxon>
        <taxon>Euteleostomi</taxon>
        <taxon>Mammalia</taxon>
        <taxon>Eutheria</taxon>
        <taxon>Laurasiatheria</taxon>
        <taxon>Chiroptera</taxon>
        <taxon>Yinpterochiroptera</taxon>
        <taxon>Pteropodoidea</taxon>
        <taxon>Pteropodidae</taxon>
        <taxon>Rousettinae</taxon>
        <taxon>Rousettus</taxon>
    </lineage>
</organism>
<sequence>MKRGQQTCKEPKLRQCVLITGNRNMSALMSASFYLEMKMHLRCPDPLFIFFLSILEQNWDTHVRGPVRACTHMQMLRVLFPNRKRYQRNKPTGCVYFQKQRTKHKSQLQTPVPVWRREGKG</sequence>
<comment type="caution">
    <text evidence="1">The sequence shown here is derived from an EMBL/GenBank/DDBJ whole genome shotgun (WGS) entry which is preliminary data.</text>
</comment>
<proteinExistence type="predicted"/>
<dbReference type="Proteomes" id="UP000593571">
    <property type="component" value="Unassembled WGS sequence"/>
</dbReference>
<protein>
    <submittedName>
        <fullName evidence="1">Uncharacterized protein</fullName>
    </submittedName>
</protein>